<keyword evidence="1" id="KW-0472">Membrane</keyword>
<proteinExistence type="predicted"/>
<keyword evidence="1" id="KW-0812">Transmembrane</keyword>
<gene>
    <name evidence="2" type="ORF">F0P93_19860</name>
</gene>
<dbReference type="Proteomes" id="UP000326344">
    <property type="component" value="Unassembled WGS sequence"/>
</dbReference>
<feature type="transmembrane region" description="Helical" evidence="1">
    <location>
        <begin position="438"/>
        <end position="458"/>
    </location>
</feature>
<feature type="transmembrane region" description="Helical" evidence="1">
    <location>
        <begin position="414"/>
        <end position="432"/>
    </location>
</feature>
<name>A0A5N1JD71_9BACT</name>
<comment type="caution">
    <text evidence="2">The sequence shown here is derived from an EMBL/GenBank/DDBJ whole genome shotgun (WGS) entry which is preliminary data.</text>
</comment>
<feature type="transmembrane region" description="Helical" evidence="1">
    <location>
        <begin position="69"/>
        <end position="90"/>
    </location>
</feature>
<dbReference type="AlphaFoldDB" id="A0A5N1JD71"/>
<feature type="transmembrane region" description="Helical" evidence="1">
    <location>
        <begin position="220"/>
        <end position="238"/>
    </location>
</feature>
<dbReference type="EMBL" id="VTWS01000005">
    <property type="protein sequence ID" value="KAA9349713.1"/>
    <property type="molecule type" value="Genomic_DNA"/>
</dbReference>
<keyword evidence="3" id="KW-1185">Reference proteome</keyword>
<accession>A0A5N1JD71</accession>
<feature type="transmembrane region" description="Helical" evidence="1">
    <location>
        <begin position="38"/>
        <end position="57"/>
    </location>
</feature>
<protein>
    <submittedName>
        <fullName evidence="2">Oligosaccharide repeat unit polymerase</fullName>
    </submittedName>
</protein>
<sequence length="472" mass="54229">MKLLFSYFLKWGLLLIWLGLLMGVVITYSSVSFHVVDWLLFSLIVLFFLVQSWFPVFRSDDTLLTPKNLMLFVFLNKLVLIPLELLIWGNQVQKFEWKRTNLIEEVAVTTFAFLAFTVGWKLNGLNKYNRSMKTENYEPIRWLAYIFLLIGIFSILVRYGSIQGYLTGSFLKETIAQFNENNAGSIIGLIGSMTSRFLPFSSILFWILADQKRDKIGGPYWRQNILFIVLCVLCSLSSNRANIIYPLLSLLSIMFSYFKVYNKVPVIVMGIPAIVLLFFFGLVRSLREFSLDEIPKLLKLFADNFGYVPSAHQIYFGTPYQITPLIYTDYQLQGNTLLSSILFSIPLVGKNFRLTSGVSMYNQAIYSSSISSDQVIPVAGEFYYNFGLVGVVLSHLLIGYFYCKIDKLFKQSLLYSKAIAVAWFYIAIHYNAAIFLSISVLIQFLVYSCLPAIILLIICKYQVEEMKLEFES</sequence>
<feature type="transmembrane region" description="Helical" evidence="1">
    <location>
        <begin position="382"/>
        <end position="402"/>
    </location>
</feature>
<reference evidence="2 3" key="1">
    <citation type="submission" date="2019-09" db="EMBL/GenBank/DDBJ databases">
        <title>Genome Sequence of Larkinella sp MA1.</title>
        <authorList>
            <person name="Srinivasan S."/>
        </authorList>
    </citation>
    <scope>NUCLEOTIDE SEQUENCE [LARGE SCALE GENOMIC DNA]</scope>
    <source>
        <strain evidence="2 3">MA1</strain>
    </source>
</reference>
<keyword evidence="1" id="KW-1133">Transmembrane helix</keyword>
<feature type="transmembrane region" description="Helical" evidence="1">
    <location>
        <begin position="267"/>
        <end position="286"/>
    </location>
</feature>
<evidence type="ECO:0000256" key="1">
    <source>
        <dbReference type="SAM" id="Phobius"/>
    </source>
</evidence>
<evidence type="ECO:0000313" key="2">
    <source>
        <dbReference type="EMBL" id="KAA9349713.1"/>
    </source>
</evidence>
<feature type="transmembrane region" description="Helical" evidence="1">
    <location>
        <begin position="7"/>
        <end position="26"/>
    </location>
</feature>
<dbReference type="RefSeq" id="WP_150879043.1">
    <property type="nucleotide sequence ID" value="NZ_VTWS01000005.1"/>
</dbReference>
<evidence type="ECO:0000313" key="3">
    <source>
        <dbReference type="Proteomes" id="UP000326344"/>
    </source>
</evidence>
<feature type="transmembrane region" description="Helical" evidence="1">
    <location>
        <begin position="186"/>
        <end position="208"/>
    </location>
</feature>
<organism evidence="2 3">
    <name type="scientific">Larkinella humicola</name>
    <dbReference type="NCBI Taxonomy" id="2607654"/>
    <lineage>
        <taxon>Bacteria</taxon>
        <taxon>Pseudomonadati</taxon>
        <taxon>Bacteroidota</taxon>
        <taxon>Cytophagia</taxon>
        <taxon>Cytophagales</taxon>
        <taxon>Spirosomataceae</taxon>
        <taxon>Larkinella</taxon>
    </lineage>
</organism>
<feature type="transmembrane region" description="Helical" evidence="1">
    <location>
        <begin position="142"/>
        <end position="166"/>
    </location>
</feature>
<feature type="transmembrane region" description="Helical" evidence="1">
    <location>
        <begin position="102"/>
        <end position="122"/>
    </location>
</feature>